<feature type="chain" id="PRO_5003921614" evidence="2">
    <location>
        <begin position="21"/>
        <end position="158"/>
    </location>
</feature>
<evidence type="ECO:0000256" key="2">
    <source>
        <dbReference type="SAM" id="SignalP"/>
    </source>
</evidence>
<comment type="similarity">
    <text evidence="1">Belongs to the protease inhibitor I11 (ecotin) family.</text>
</comment>
<dbReference type="STRING" id="1141662.OOA_01812"/>
<dbReference type="RefSeq" id="WP_008910411.1">
    <property type="nucleotide sequence ID" value="NZ_KB233222.1"/>
</dbReference>
<comment type="caution">
    <text evidence="3">The sequence shown here is derived from an EMBL/GenBank/DDBJ whole genome shotgun (WGS) entry which is preliminary data.</text>
</comment>
<dbReference type="Gene3D" id="2.60.40.550">
    <property type="entry name" value="Ecotin"/>
    <property type="match status" value="1"/>
</dbReference>
<evidence type="ECO:0000256" key="1">
    <source>
        <dbReference type="ARBA" id="ARBA00010558"/>
    </source>
</evidence>
<gene>
    <name evidence="3" type="ORF">OOA_01812</name>
</gene>
<dbReference type="GO" id="GO:0004867">
    <property type="term" value="F:serine-type endopeptidase inhibitor activity"/>
    <property type="evidence" value="ECO:0007669"/>
    <property type="project" value="InterPro"/>
</dbReference>
<dbReference type="NCBIfam" id="NF002987">
    <property type="entry name" value="PRK03719.1"/>
    <property type="match status" value="1"/>
</dbReference>
<dbReference type="Proteomes" id="UP000009336">
    <property type="component" value="Unassembled WGS sequence"/>
</dbReference>
<evidence type="ECO:0000313" key="4">
    <source>
        <dbReference type="Proteomes" id="UP000009336"/>
    </source>
</evidence>
<dbReference type="AlphaFoldDB" id="K8WVS4"/>
<dbReference type="InterPro" id="IPR027438">
    <property type="entry name" value="Ecotin_C"/>
</dbReference>
<keyword evidence="4" id="KW-1185">Reference proteome</keyword>
<accession>K8WVS4</accession>
<dbReference type="SUPFAM" id="SSF49772">
    <property type="entry name" value="Ecotin, trypsin inhibitor"/>
    <property type="match status" value="1"/>
</dbReference>
<organism evidence="3 4">
    <name type="scientific">Providencia burhodogranariea DSM 19968</name>
    <dbReference type="NCBI Taxonomy" id="1141662"/>
    <lineage>
        <taxon>Bacteria</taxon>
        <taxon>Pseudomonadati</taxon>
        <taxon>Pseudomonadota</taxon>
        <taxon>Gammaproteobacteria</taxon>
        <taxon>Enterobacterales</taxon>
        <taxon>Morganellaceae</taxon>
        <taxon>Providencia</taxon>
    </lineage>
</organism>
<dbReference type="PATRIC" id="fig|1141662.3.peg.367"/>
<keyword evidence="2" id="KW-0732">Signal</keyword>
<dbReference type="Gene3D" id="4.10.1230.10">
    <property type="entry name" value="Ecotin, trypsin inhibitor"/>
    <property type="match status" value="1"/>
</dbReference>
<dbReference type="OrthoDB" id="997196at2"/>
<name>K8WVS4_9GAMM</name>
<dbReference type="eggNOG" id="COG4574">
    <property type="taxonomic scope" value="Bacteria"/>
</dbReference>
<protein>
    <submittedName>
        <fullName evidence="3">Ecotin</fullName>
    </submittedName>
</protein>
<evidence type="ECO:0000313" key="3">
    <source>
        <dbReference type="EMBL" id="EKT64764.1"/>
    </source>
</evidence>
<dbReference type="InterPro" id="IPR005658">
    <property type="entry name" value="Prot_inh_ecotin"/>
</dbReference>
<dbReference type="HOGENOM" id="CLU_111565_0_0_6"/>
<dbReference type="Pfam" id="PF03974">
    <property type="entry name" value="Ecotin"/>
    <property type="match status" value="1"/>
</dbReference>
<reference evidence="3 4" key="1">
    <citation type="journal article" date="2012" name="BMC Genomics">
        <title>Comparative genomics of bacteria in the genus Providencia isolated from wild Drosophila melanogaster.</title>
        <authorList>
            <person name="Galac M.R."/>
            <person name="Lazzaro B.P."/>
        </authorList>
    </citation>
    <scope>NUCLEOTIDE SEQUENCE [LARGE SCALE GENOMIC DNA]</scope>
    <source>
        <strain evidence="3 4">DSM 19968</strain>
    </source>
</reference>
<proteinExistence type="inferred from homology"/>
<dbReference type="EMBL" id="AKKL01000005">
    <property type="protein sequence ID" value="EKT64764.1"/>
    <property type="molecule type" value="Genomic_DNA"/>
</dbReference>
<dbReference type="PANTHER" id="PTHR35890:SF3">
    <property type="entry name" value="ECOTIN"/>
    <property type="match status" value="1"/>
</dbReference>
<feature type="signal peptide" evidence="2">
    <location>
        <begin position="1"/>
        <end position="20"/>
    </location>
</feature>
<dbReference type="InterPro" id="IPR036198">
    <property type="entry name" value="Ecotin_sf"/>
</dbReference>
<dbReference type="PIRSF" id="PIRSF006865">
    <property type="entry name" value="Prot_inh_ecotin"/>
    <property type="match status" value="1"/>
</dbReference>
<dbReference type="PANTHER" id="PTHR35890">
    <property type="match status" value="1"/>
</dbReference>
<sequence>MKKMILSALAIALVSSSAMAAGELEKIAPYPKAEKDMVRHVIELKPQQNEENYQVELVVGKTTKADCNRQWYAGDLEEKTLEGWGYSYYKLDELKGPFSTQMACHEPAKERFITANLGDDATIRYNSKLPIVVYAPKDVDVKYRIWSTDDQLVDSVKK</sequence>